<dbReference type="eggNOG" id="ENOG502T6A9">
    <property type="taxonomic scope" value="Eukaryota"/>
</dbReference>
<reference evidence="4" key="1">
    <citation type="submission" date="2010-07" db="EMBL/GenBank/DDBJ databases">
        <title>The genome sequence of Gaeumannomyces graminis var. tritici strain R3-111a-1.</title>
        <authorList>
            <consortium name="The Broad Institute Genome Sequencing Platform"/>
            <person name="Ma L.-J."/>
            <person name="Dead R."/>
            <person name="Young S."/>
            <person name="Zeng Q."/>
            <person name="Koehrsen M."/>
            <person name="Alvarado L."/>
            <person name="Berlin A."/>
            <person name="Chapman S.B."/>
            <person name="Chen Z."/>
            <person name="Freedman E."/>
            <person name="Gellesch M."/>
            <person name="Goldberg J."/>
            <person name="Griggs A."/>
            <person name="Gujja S."/>
            <person name="Heilman E.R."/>
            <person name="Heiman D."/>
            <person name="Hepburn T."/>
            <person name="Howarth C."/>
            <person name="Jen D."/>
            <person name="Larson L."/>
            <person name="Mehta T."/>
            <person name="Neiman D."/>
            <person name="Pearson M."/>
            <person name="Roberts A."/>
            <person name="Saif S."/>
            <person name="Shea T."/>
            <person name="Shenoy N."/>
            <person name="Sisk P."/>
            <person name="Stolte C."/>
            <person name="Sykes S."/>
            <person name="Walk T."/>
            <person name="White J."/>
            <person name="Yandava C."/>
            <person name="Haas B."/>
            <person name="Nusbaum C."/>
            <person name="Birren B."/>
        </authorList>
    </citation>
    <scope>NUCLEOTIDE SEQUENCE [LARGE SCALE GENOMIC DNA]</scope>
    <source>
        <strain evidence="4">R3-111a-1</strain>
    </source>
</reference>
<reference evidence="2" key="3">
    <citation type="submission" date="2010-09" db="EMBL/GenBank/DDBJ databases">
        <title>Annotation of Gaeumannomyces graminis var. tritici R3-111a-1.</title>
        <authorList>
            <consortium name="The Broad Institute Genome Sequencing Platform"/>
            <person name="Ma L.-J."/>
            <person name="Dead R."/>
            <person name="Young S.K."/>
            <person name="Zeng Q."/>
            <person name="Gargeya S."/>
            <person name="Fitzgerald M."/>
            <person name="Haas B."/>
            <person name="Abouelleil A."/>
            <person name="Alvarado L."/>
            <person name="Arachchi H.M."/>
            <person name="Berlin A."/>
            <person name="Brown A."/>
            <person name="Chapman S.B."/>
            <person name="Chen Z."/>
            <person name="Dunbar C."/>
            <person name="Freedman E."/>
            <person name="Gearin G."/>
            <person name="Gellesch M."/>
            <person name="Goldberg J."/>
            <person name="Griggs A."/>
            <person name="Gujja S."/>
            <person name="Heiman D."/>
            <person name="Howarth C."/>
            <person name="Larson L."/>
            <person name="Lui A."/>
            <person name="MacDonald P.J.P."/>
            <person name="Mehta T."/>
            <person name="Montmayeur A."/>
            <person name="Murphy C."/>
            <person name="Neiman D."/>
            <person name="Pearson M."/>
            <person name="Priest M."/>
            <person name="Roberts A."/>
            <person name="Saif S."/>
            <person name="Shea T."/>
            <person name="Shenoy N."/>
            <person name="Sisk P."/>
            <person name="Stolte C."/>
            <person name="Sykes S."/>
            <person name="Yandava C."/>
            <person name="Wortman J."/>
            <person name="Nusbaum C."/>
            <person name="Birren B."/>
        </authorList>
    </citation>
    <scope>NUCLEOTIDE SEQUENCE</scope>
    <source>
        <strain evidence="2">R3-111a-1</strain>
    </source>
</reference>
<evidence type="ECO:0000313" key="4">
    <source>
        <dbReference type="Proteomes" id="UP000006039"/>
    </source>
</evidence>
<dbReference type="Proteomes" id="UP000006039">
    <property type="component" value="Unassembled WGS sequence"/>
</dbReference>
<sequence length="146" mass="15409">MSKSKGKGRSKRGEKPLTYTSSTQAEYQDMMSTFPLETPGYTPDTSVAAGSSSAGTTPQTASSHDEGGVIRNPAIESSESIELSGPMEVDGSVKSGGSVAFYGDFSVRERIEAYGDIALQGNMTCNDRVKTMGSMRVTGDALFRSV</sequence>
<dbReference type="GeneID" id="20342279"/>
<feature type="compositionally biased region" description="Low complexity" evidence="1">
    <location>
        <begin position="45"/>
        <end position="62"/>
    </location>
</feature>
<reference evidence="3" key="4">
    <citation type="journal article" date="2015" name="G3 (Bethesda)">
        <title>Genome sequences of three phytopathogenic species of the Magnaporthaceae family of fungi.</title>
        <authorList>
            <person name="Okagaki L.H."/>
            <person name="Nunes C.C."/>
            <person name="Sailsbery J."/>
            <person name="Clay B."/>
            <person name="Brown D."/>
            <person name="John T."/>
            <person name="Oh Y."/>
            <person name="Young N."/>
            <person name="Fitzgerald M."/>
            <person name="Haas B.J."/>
            <person name="Zeng Q."/>
            <person name="Young S."/>
            <person name="Adiconis X."/>
            <person name="Fan L."/>
            <person name="Levin J.Z."/>
            <person name="Mitchell T.K."/>
            <person name="Okubara P.A."/>
            <person name="Farman M.L."/>
            <person name="Kohn L.M."/>
            <person name="Birren B."/>
            <person name="Ma L.-J."/>
            <person name="Dean R.A."/>
        </authorList>
    </citation>
    <scope>NUCLEOTIDE SEQUENCE</scope>
    <source>
        <strain evidence="3">R3-111a-1</strain>
    </source>
</reference>
<name>J3NKN0_GAET3</name>
<evidence type="ECO:0000313" key="2">
    <source>
        <dbReference type="EMBL" id="EJT81847.1"/>
    </source>
</evidence>
<reference evidence="2" key="2">
    <citation type="submission" date="2010-07" db="EMBL/GenBank/DDBJ databases">
        <authorList>
            <consortium name="The Broad Institute Genome Sequencing Platform"/>
            <consortium name="Broad Institute Genome Sequencing Center for Infectious Disease"/>
            <person name="Ma L.-J."/>
            <person name="Dead R."/>
            <person name="Young S."/>
            <person name="Zeng Q."/>
            <person name="Koehrsen M."/>
            <person name="Alvarado L."/>
            <person name="Berlin A."/>
            <person name="Chapman S.B."/>
            <person name="Chen Z."/>
            <person name="Freedman E."/>
            <person name="Gellesch M."/>
            <person name="Goldberg J."/>
            <person name="Griggs A."/>
            <person name="Gujja S."/>
            <person name="Heilman E.R."/>
            <person name="Heiman D."/>
            <person name="Hepburn T."/>
            <person name="Howarth C."/>
            <person name="Jen D."/>
            <person name="Larson L."/>
            <person name="Mehta T."/>
            <person name="Neiman D."/>
            <person name="Pearson M."/>
            <person name="Roberts A."/>
            <person name="Saif S."/>
            <person name="Shea T."/>
            <person name="Shenoy N."/>
            <person name="Sisk P."/>
            <person name="Stolte C."/>
            <person name="Sykes S."/>
            <person name="Walk T."/>
            <person name="White J."/>
            <person name="Yandava C."/>
            <person name="Haas B."/>
            <person name="Nusbaum C."/>
            <person name="Birren B."/>
        </authorList>
    </citation>
    <scope>NUCLEOTIDE SEQUENCE</scope>
    <source>
        <strain evidence="2">R3-111a-1</strain>
    </source>
</reference>
<dbReference type="RefSeq" id="XP_009217856.1">
    <property type="nucleotide sequence ID" value="XM_009219592.1"/>
</dbReference>
<dbReference type="AlphaFoldDB" id="J3NKN0"/>
<dbReference type="STRING" id="644352.J3NKN0"/>
<dbReference type="EMBL" id="GL385395">
    <property type="protein sequence ID" value="EJT81847.1"/>
    <property type="molecule type" value="Genomic_DNA"/>
</dbReference>
<proteinExistence type="predicted"/>
<accession>J3NKN0</accession>
<evidence type="ECO:0008006" key="5">
    <source>
        <dbReference type="Google" id="ProtNLM"/>
    </source>
</evidence>
<reference evidence="3" key="5">
    <citation type="submission" date="2018-04" db="UniProtKB">
        <authorList>
            <consortium name="EnsemblFungi"/>
        </authorList>
    </citation>
    <scope>IDENTIFICATION</scope>
    <source>
        <strain evidence="3">R3-111a-1</strain>
    </source>
</reference>
<evidence type="ECO:0000256" key="1">
    <source>
        <dbReference type="SAM" id="MobiDB-lite"/>
    </source>
</evidence>
<dbReference type="HOGENOM" id="CLU_087646_1_0_1"/>
<feature type="compositionally biased region" description="Basic residues" evidence="1">
    <location>
        <begin position="1"/>
        <end position="12"/>
    </location>
</feature>
<feature type="region of interest" description="Disordered" evidence="1">
    <location>
        <begin position="1"/>
        <end position="94"/>
    </location>
</feature>
<dbReference type="EnsemblFungi" id="EJT81847">
    <property type="protein sequence ID" value="EJT81847"/>
    <property type="gene ID" value="GGTG_01821"/>
</dbReference>
<evidence type="ECO:0000313" key="3">
    <source>
        <dbReference type="EnsemblFungi" id="EJT81847"/>
    </source>
</evidence>
<keyword evidence="4" id="KW-1185">Reference proteome</keyword>
<gene>
    <name evidence="3" type="primary">20342279</name>
    <name evidence="2" type="ORF">GGTG_01821</name>
</gene>
<protein>
    <recommendedName>
        <fullName evidence="5">Polymer-forming cytoskeletal protein</fullName>
    </recommendedName>
</protein>
<dbReference type="VEuPathDB" id="FungiDB:GGTG_01821"/>
<organism evidence="2">
    <name type="scientific">Gaeumannomyces tritici (strain R3-111a-1)</name>
    <name type="common">Wheat and barley take-all root rot fungus</name>
    <name type="synonym">Gaeumannomyces graminis var. tritici</name>
    <dbReference type="NCBI Taxonomy" id="644352"/>
    <lineage>
        <taxon>Eukaryota</taxon>
        <taxon>Fungi</taxon>
        <taxon>Dikarya</taxon>
        <taxon>Ascomycota</taxon>
        <taxon>Pezizomycotina</taxon>
        <taxon>Sordariomycetes</taxon>
        <taxon>Sordariomycetidae</taxon>
        <taxon>Magnaporthales</taxon>
        <taxon>Magnaporthaceae</taxon>
        <taxon>Gaeumannomyces</taxon>
    </lineage>
</organism>
<dbReference type="OrthoDB" id="5194604at2759"/>